<dbReference type="AlphaFoldDB" id="A0A1Y2EC09"/>
<keyword evidence="2" id="KW-1133">Transmembrane helix</keyword>
<accession>A0A1Y2EC09</accession>
<sequence length="135" mass="15325">MLSKYILPSFPASLLSNQVLLLSEWAIAVSLAATGLCCYLYVTVTPIDSYSTFIAVPKNFAHQLIHQNFYTGPRDFPILFVRFTAFLRNHSTRNCFHPIVNTETTSGRTMSQNKEQKSQRPKTVSGRFPCKSICW</sequence>
<keyword evidence="2" id="KW-0472">Membrane</keyword>
<gene>
    <name evidence="3" type="ORF">BCR38DRAFT_143902</name>
</gene>
<protein>
    <submittedName>
        <fullName evidence="3">Uncharacterized protein</fullName>
    </submittedName>
</protein>
<evidence type="ECO:0000313" key="4">
    <source>
        <dbReference type="Proteomes" id="UP000193689"/>
    </source>
</evidence>
<keyword evidence="2" id="KW-0812">Transmembrane</keyword>
<name>A0A1Y2EC09_9PEZI</name>
<feature type="region of interest" description="Disordered" evidence="1">
    <location>
        <begin position="106"/>
        <end position="125"/>
    </location>
</feature>
<keyword evidence="4" id="KW-1185">Reference proteome</keyword>
<proteinExistence type="predicted"/>
<dbReference type="RefSeq" id="XP_040719385.1">
    <property type="nucleotide sequence ID" value="XM_040853653.1"/>
</dbReference>
<reference evidence="3 4" key="1">
    <citation type="submission" date="2016-07" db="EMBL/GenBank/DDBJ databases">
        <title>Pervasive Adenine N6-methylation of Active Genes in Fungi.</title>
        <authorList>
            <consortium name="DOE Joint Genome Institute"/>
            <person name="Mondo S.J."/>
            <person name="Dannebaum R.O."/>
            <person name="Kuo R.C."/>
            <person name="Labutti K."/>
            <person name="Haridas S."/>
            <person name="Kuo A."/>
            <person name="Salamov A."/>
            <person name="Ahrendt S.R."/>
            <person name="Lipzen A."/>
            <person name="Sullivan W."/>
            <person name="Andreopoulos W.B."/>
            <person name="Clum A."/>
            <person name="Lindquist E."/>
            <person name="Daum C."/>
            <person name="Ramamoorthy G.K."/>
            <person name="Gryganskyi A."/>
            <person name="Culley D."/>
            <person name="Magnuson J.K."/>
            <person name="James T.Y."/>
            <person name="O'Malley M.A."/>
            <person name="Stajich J.E."/>
            <person name="Spatafora J.W."/>
            <person name="Visel A."/>
            <person name="Grigoriev I.V."/>
        </authorList>
    </citation>
    <scope>NUCLEOTIDE SEQUENCE [LARGE SCALE GENOMIC DNA]</scope>
    <source>
        <strain evidence="3 4">CBS 129021</strain>
    </source>
</reference>
<evidence type="ECO:0000256" key="2">
    <source>
        <dbReference type="SAM" id="Phobius"/>
    </source>
</evidence>
<evidence type="ECO:0000256" key="1">
    <source>
        <dbReference type="SAM" id="MobiDB-lite"/>
    </source>
</evidence>
<feature type="transmembrane region" description="Helical" evidence="2">
    <location>
        <begin position="20"/>
        <end position="42"/>
    </location>
</feature>
<dbReference type="Proteomes" id="UP000193689">
    <property type="component" value="Unassembled WGS sequence"/>
</dbReference>
<comment type="caution">
    <text evidence="3">The sequence shown here is derived from an EMBL/GenBank/DDBJ whole genome shotgun (WGS) entry which is preliminary data.</text>
</comment>
<evidence type="ECO:0000313" key="3">
    <source>
        <dbReference type="EMBL" id="ORY69098.1"/>
    </source>
</evidence>
<dbReference type="EMBL" id="MCFJ01000003">
    <property type="protein sequence ID" value="ORY69098.1"/>
    <property type="molecule type" value="Genomic_DNA"/>
</dbReference>
<organism evidence="3 4">
    <name type="scientific">Pseudomassariella vexata</name>
    <dbReference type="NCBI Taxonomy" id="1141098"/>
    <lineage>
        <taxon>Eukaryota</taxon>
        <taxon>Fungi</taxon>
        <taxon>Dikarya</taxon>
        <taxon>Ascomycota</taxon>
        <taxon>Pezizomycotina</taxon>
        <taxon>Sordariomycetes</taxon>
        <taxon>Xylariomycetidae</taxon>
        <taxon>Amphisphaeriales</taxon>
        <taxon>Pseudomassariaceae</taxon>
        <taxon>Pseudomassariella</taxon>
    </lineage>
</organism>
<dbReference type="InParanoid" id="A0A1Y2EC09"/>
<dbReference type="GeneID" id="63769865"/>